<dbReference type="AlphaFoldDB" id="A0A9D5BS71"/>
<dbReference type="InterPro" id="IPR052272">
    <property type="entry name" value="GT106_glycosyltransferase"/>
</dbReference>
<dbReference type="OrthoDB" id="1717475at2759"/>
<dbReference type="Proteomes" id="UP001085076">
    <property type="component" value="Unassembled WGS sequence"/>
</dbReference>
<protein>
    <recommendedName>
        <fullName evidence="6">O-fucosyltransferase family protein</fullName>
    </recommendedName>
</protein>
<accession>A0A9D5BS71</accession>
<dbReference type="Pfam" id="PF10250">
    <property type="entry name" value="O-FucT"/>
    <property type="match status" value="1"/>
</dbReference>
<name>A0A9D5BS71_9LILI</name>
<keyword evidence="5" id="KW-0119">Carbohydrate metabolism</keyword>
<comment type="similarity">
    <text evidence="1">Belongs to the glycosyltransferase GT106 family.</text>
</comment>
<evidence type="ECO:0000256" key="1">
    <source>
        <dbReference type="ARBA" id="ARBA00007737"/>
    </source>
</evidence>
<sequence length="194" mass="22079">MAPAHPSHPTRISIFGVPVVLVSPFYAKEYLGCSFGFTWLCCCESGIDSLEAWQRVGLVAYVLKSFILNAGEFYSFHIGFHSWQNIPKHAPAQFYIDNVLARIKEKKIMALKPFVNQLGYVNVPQEINRLRCGVNYHALKFLPEIEQMADLLASGMRNRTGSSNPYIYGMEAIYFDEGVRNSRRHQLETRALDV</sequence>
<evidence type="ECO:0000256" key="3">
    <source>
        <dbReference type="ARBA" id="ARBA00022679"/>
    </source>
</evidence>
<evidence type="ECO:0000256" key="2">
    <source>
        <dbReference type="ARBA" id="ARBA00022676"/>
    </source>
</evidence>
<gene>
    <name evidence="7" type="ORF">J5N97_000468</name>
</gene>
<comment type="caution">
    <text evidence="7">The sequence shown here is derived from an EMBL/GenBank/DDBJ whole genome shotgun (WGS) entry which is preliminary data.</text>
</comment>
<dbReference type="PANTHER" id="PTHR31933">
    <property type="entry name" value="O-FUCOSYLTRANSFERASE 2-RELATED"/>
    <property type="match status" value="1"/>
</dbReference>
<organism evidence="7 8">
    <name type="scientific">Dioscorea zingiberensis</name>
    <dbReference type="NCBI Taxonomy" id="325984"/>
    <lineage>
        <taxon>Eukaryota</taxon>
        <taxon>Viridiplantae</taxon>
        <taxon>Streptophyta</taxon>
        <taxon>Embryophyta</taxon>
        <taxon>Tracheophyta</taxon>
        <taxon>Spermatophyta</taxon>
        <taxon>Magnoliopsida</taxon>
        <taxon>Liliopsida</taxon>
        <taxon>Dioscoreales</taxon>
        <taxon>Dioscoreaceae</taxon>
        <taxon>Dioscorea</taxon>
    </lineage>
</organism>
<keyword evidence="3" id="KW-0808">Transferase</keyword>
<keyword evidence="2" id="KW-0328">Glycosyltransferase</keyword>
<evidence type="ECO:0000313" key="8">
    <source>
        <dbReference type="Proteomes" id="UP001085076"/>
    </source>
</evidence>
<keyword evidence="8" id="KW-1185">Reference proteome</keyword>
<evidence type="ECO:0000313" key="7">
    <source>
        <dbReference type="EMBL" id="KAJ0959827.1"/>
    </source>
</evidence>
<evidence type="ECO:0000256" key="4">
    <source>
        <dbReference type="ARBA" id="ARBA00023253"/>
    </source>
</evidence>
<dbReference type="InterPro" id="IPR019378">
    <property type="entry name" value="GDP-Fuc_O-FucTrfase"/>
</dbReference>
<dbReference type="EMBL" id="JAGGNH010000157">
    <property type="protein sequence ID" value="KAJ0959827.1"/>
    <property type="molecule type" value="Genomic_DNA"/>
</dbReference>
<evidence type="ECO:0000256" key="6">
    <source>
        <dbReference type="ARBA" id="ARBA00030350"/>
    </source>
</evidence>
<evidence type="ECO:0000256" key="5">
    <source>
        <dbReference type="ARBA" id="ARBA00023277"/>
    </source>
</evidence>
<dbReference type="PANTHER" id="PTHR31933:SF1">
    <property type="entry name" value="PROTEIN PECTIC ARABINOGALACTAN SYNTHESIS-RELATED"/>
    <property type="match status" value="1"/>
</dbReference>
<keyword evidence="4" id="KW-0294">Fucose metabolism</keyword>
<dbReference type="GO" id="GO:0016757">
    <property type="term" value="F:glycosyltransferase activity"/>
    <property type="evidence" value="ECO:0007669"/>
    <property type="project" value="UniProtKB-KW"/>
</dbReference>
<dbReference type="GO" id="GO:0006004">
    <property type="term" value="P:fucose metabolic process"/>
    <property type="evidence" value="ECO:0007669"/>
    <property type="project" value="UniProtKB-KW"/>
</dbReference>
<reference evidence="7 8" key="1">
    <citation type="journal article" date="2022" name="Hortic Res">
        <title>The genome of Dioscorea zingiberensis sheds light on the biosynthesis, origin and evolution of the medicinally important diosgenin saponins.</title>
        <authorList>
            <person name="Li Y."/>
            <person name="Tan C."/>
            <person name="Li Z."/>
            <person name="Guo J."/>
            <person name="Li S."/>
            <person name="Chen X."/>
            <person name="Wang C."/>
            <person name="Dai X."/>
            <person name="Yang H."/>
            <person name="Song W."/>
            <person name="Hou L."/>
            <person name="Xu J."/>
            <person name="Tong Z."/>
            <person name="Xu A."/>
            <person name="Yuan X."/>
            <person name="Wang W."/>
            <person name="Yang Q."/>
            <person name="Chen L."/>
            <person name="Sun Z."/>
            <person name="Wang K."/>
            <person name="Pan B."/>
            <person name="Chen J."/>
            <person name="Bao Y."/>
            <person name="Liu F."/>
            <person name="Qi X."/>
            <person name="Gang D.R."/>
            <person name="Wen J."/>
            <person name="Li J."/>
        </authorList>
    </citation>
    <scope>NUCLEOTIDE SEQUENCE [LARGE SCALE GENOMIC DNA]</scope>
    <source>
        <strain evidence="7">Dzin_1.0</strain>
    </source>
</reference>
<proteinExistence type="inferred from homology"/>